<dbReference type="Proteomes" id="UP000295075">
    <property type="component" value="Unassembled WGS sequence"/>
</dbReference>
<organism evidence="1 2">
    <name type="scientific">Kribbella albertanoniae</name>
    <dbReference type="NCBI Taxonomy" id="1266829"/>
    <lineage>
        <taxon>Bacteria</taxon>
        <taxon>Bacillati</taxon>
        <taxon>Actinomycetota</taxon>
        <taxon>Actinomycetes</taxon>
        <taxon>Propionibacteriales</taxon>
        <taxon>Kribbellaceae</taxon>
        <taxon>Kribbella</taxon>
    </lineage>
</organism>
<dbReference type="InterPro" id="IPR011748">
    <property type="entry name" value="Unchr_phage_tail-like"/>
</dbReference>
<dbReference type="Pfam" id="PF09684">
    <property type="entry name" value="Tail_P2_I"/>
    <property type="match status" value="1"/>
</dbReference>
<dbReference type="InterPro" id="IPR006521">
    <property type="entry name" value="Tail_protein_I"/>
</dbReference>
<keyword evidence="2" id="KW-1185">Reference proteome</keyword>
<name>A0A4R4QF90_9ACTN</name>
<sequence length="181" mass="19020">MRGLVDGLHNPHPLLAILPGLYAEDDLATRLTGVFDDALAPVVSTLDNFPAYLDPALAPEDFVEVLGSWVAAFTDPRIPADRQRLLVAAAVELHGSRGAASALRETLRLACGIEAEVTESGGTAWSAQAQSAPPGSALPRLVVRVPAEADGAVVHRVVEALRPANLPARIEVMEVGNDPVQ</sequence>
<dbReference type="EMBL" id="SMKA01000008">
    <property type="protein sequence ID" value="TDC34291.1"/>
    <property type="molecule type" value="Genomic_DNA"/>
</dbReference>
<dbReference type="NCBIfam" id="TIGR02242">
    <property type="entry name" value="tail_TIGR02242"/>
    <property type="match status" value="1"/>
</dbReference>
<dbReference type="AlphaFoldDB" id="A0A4R4QF90"/>
<protein>
    <submittedName>
        <fullName evidence="1">Phage tail protein</fullName>
    </submittedName>
</protein>
<proteinExistence type="predicted"/>
<reference evidence="1 2" key="1">
    <citation type="submission" date="2019-03" db="EMBL/GenBank/DDBJ databases">
        <title>Draft genome sequences of novel Actinobacteria.</title>
        <authorList>
            <person name="Sahin N."/>
            <person name="Ay H."/>
            <person name="Saygin H."/>
        </authorList>
    </citation>
    <scope>NUCLEOTIDE SEQUENCE [LARGE SCALE GENOMIC DNA]</scope>
    <source>
        <strain evidence="1 2">JCM 30547</strain>
    </source>
</reference>
<evidence type="ECO:0000313" key="1">
    <source>
        <dbReference type="EMBL" id="TDC34291.1"/>
    </source>
</evidence>
<comment type="caution">
    <text evidence="1">The sequence shown here is derived from an EMBL/GenBank/DDBJ whole genome shotgun (WGS) entry which is preliminary data.</text>
</comment>
<evidence type="ECO:0000313" key="2">
    <source>
        <dbReference type="Proteomes" id="UP000295075"/>
    </source>
</evidence>
<accession>A0A4R4QF90</accession>
<dbReference type="RefSeq" id="WP_132401888.1">
    <property type="nucleotide sequence ID" value="NZ_SMKA01000008.1"/>
</dbReference>
<gene>
    <name evidence="1" type="ORF">E1261_03820</name>
</gene>
<dbReference type="OrthoDB" id="370073at2"/>